<dbReference type="NCBIfam" id="NF003996">
    <property type="entry name" value="PRK05472.2-5"/>
    <property type="match status" value="1"/>
</dbReference>
<dbReference type="InterPro" id="IPR036291">
    <property type="entry name" value="NAD(P)-bd_dom_sf"/>
</dbReference>
<comment type="caution">
    <text evidence="9">The sequence shown here is derived from an EMBL/GenBank/DDBJ whole genome shotgun (WGS) entry which is preliminary data.</text>
</comment>
<keyword evidence="6 7" id="KW-0804">Transcription</keyword>
<dbReference type="Pfam" id="PF06971">
    <property type="entry name" value="Put_DNA-bind_N"/>
    <property type="match status" value="1"/>
</dbReference>
<evidence type="ECO:0000256" key="1">
    <source>
        <dbReference type="ARBA" id="ARBA00022490"/>
    </source>
</evidence>
<evidence type="ECO:0000256" key="7">
    <source>
        <dbReference type="HAMAP-Rule" id="MF_01131"/>
    </source>
</evidence>
<dbReference type="Gene3D" id="1.10.10.10">
    <property type="entry name" value="Winged helix-like DNA-binding domain superfamily/Winged helix DNA-binding domain"/>
    <property type="match status" value="1"/>
</dbReference>
<keyword evidence="2 7" id="KW-0678">Repressor</keyword>
<feature type="DNA-binding region" description="H-T-H motif" evidence="7">
    <location>
        <begin position="28"/>
        <end position="67"/>
    </location>
</feature>
<dbReference type="NCBIfam" id="NF003989">
    <property type="entry name" value="PRK05472.1-3"/>
    <property type="match status" value="1"/>
</dbReference>
<dbReference type="NCBIfam" id="NF003994">
    <property type="entry name" value="PRK05472.2-3"/>
    <property type="match status" value="1"/>
</dbReference>
<evidence type="ECO:0000256" key="6">
    <source>
        <dbReference type="ARBA" id="ARBA00023163"/>
    </source>
</evidence>
<evidence type="ECO:0000256" key="4">
    <source>
        <dbReference type="ARBA" id="ARBA00023027"/>
    </source>
</evidence>
<keyword evidence="10" id="KW-1185">Reference proteome</keyword>
<evidence type="ECO:0000256" key="3">
    <source>
        <dbReference type="ARBA" id="ARBA00023015"/>
    </source>
</evidence>
<gene>
    <name evidence="7" type="primary">rex</name>
    <name evidence="9" type="ORF">JOE21_003545</name>
</gene>
<name>A0ABU1IRV1_9BACL</name>
<dbReference type="InterPro" id="IPR003781">
    <property type="entry name" value="CoA-bd"/>
</dbReference>
<dbReference type="InterPro" id="IPR058203">
    <property type="entry name" value="Rex_bacilli-type"/>
</dbReference>
<keyword evidence="3 7" id="KW-0805">Transcription regulation</keyword>
<organism evidence="9 10">
    <name type="scientific">Desmospora profundinema</name>
    <dbReference type="NCBI Taxonomy" id="1571184"/>
    <lineage>
        <taxon>Bacteria</taxon>
        <taxon>Bacillati</taxon>
        <taxon>Bacillota</taxon>
        <taxon>Bacilli</taxon>
        <taxon>Bacillales</taxon>
        <taxon>Thermoactinomycetaceae</taxon>
        <taxon>Desmospora</taxon>
    </lineage>
</organism>
<protein>
    <recommendedName>
        <fullName evidence="7">Redox-sensing transcriptional repressor Rex</fullName>
    </recommendedName>
</protein>
<dbReference type="SMART" id="SM00881">
    <property type="entry name" value="CoA_binding"/>
    <property type="match status" value="1"/>
</dbReference>
<dbReference type="InterPro" id="IPR022876">
    <property type="entry name" value="Tscrpt_rep_Rex"/>
</dbReference>
<dbReference type="PANTHER" id="PTHR35786">
    <property type="entry name" value="REDOX-SENSING TRANSCRIPTIONAL REPRESSOR REX"/>
    <property type="match status" value="1"/>
</dbReference>
<comment type="subcellular location">
    <subcellularLocation>
        <location evidence="7">Cytoplasm</location>
    </subcellularLocation>
</comment>
<dbReference type="Gene3D" id="3.40.50.720">
    <property type="entry name" value="NAD(P)-binding Rossmann-like Domain"/>
    <property type="match status" value="1"/>
</dbReference>
<dbReference type="SUPFAM" id="SSF51735">
    <property type="entry name" value="NAD(P)-binding Rossmann-fold domains"/>
    <property type="match status" value="1"/>
</dbReference>
<keyword evidence="5 7" id="KW-0238">DNA-binding</keyword>
<dbReference type="NCBIfam" id="NF003991">
    <property type="entry name" value="PRK05472.1-5"/>
    <property type="match status" value="1"/>
</dbReference>
<keyword evidence="1 7" id="KW-0963">Cytoplasm</keyword>
<keyword evidence="4 7" id="KW-0520">NAD</keyword>
<dbReference type="InterPro" id="IPR009718">
    <property type="entry name" value="Rex_DNA-bd_C_dom"/>
</dbReference>
<dbReference type="NCBIfam" id="NF003995">
    <property type="entry name" value="PRK05472.2-4"/>
    <property type="match status" value="1"/>
</dbReference>
<sequence>MKSDKPMGVEDMMSEGKIPQVTAKRLPLYYRYLEKLHAIGKKRVSSSQLSDALQIDPATIRRDLSYLGELGKKGYGYNVNYLLQFLRDFLRQDEVTNVVLVGVGHLGTALLGYNFYRSHNTKIVAGFDSDITKVGKEVDGIPVFPMDRFQEVVDLHQVEVAILTVPAGVAQSTTDMIVDAGIRGILNFTPARLTVPPHVRMHNIDLTIELQALIYFLKNFPTDEDVPVLEMGERDDQK</sequence>
<dbReference type="Proteomes" id="UP001185012">
    <property type="component" value="Unassembled WGS sequence"/>
</dbReference>
<dbReference type="PANTHER" id="PTHR35786:SF1">
    <property type="entry name" value="REDOX-SENSING TRANSCRIPTIONAL REPRESSOR REX 1"/>
    <property type="match status" value="1"/>
</dbReference>
<evidence type="ECO:0000313" key="10">
    <source>
        <dbReference type="Proteomes" id="UP001185012"/>
    </source>
</evidence>
<comment type="function">
    <text evidence="7">Modulates transcription in response to changes in cellular NADH/NAD(+) redox state.</text>
</comment>
<reference evidence="9 10" key="1">
    <citation type="submission" date="2023-07" db="EMBL/GenBank/DDBJ databases">
        <title>Genomic Encyclopedia of Type Strains, Phase IV (KMG-IV): sequencing the most valuable type-strain genomes for metagenomic binning, comparative biology and taxonomic classification.</title>
        <authorList>
            <person name="Goeker M."/>
        </authorList>
    </citation>
    <scope>NUCLEOTIDE SEQUENCE [LARGE SCALE GENOMIC DNA]</scope>
    <source>
        <strain evidence="9 10">DSM 45903</strain>
    </source>
</reference>
<dbReference type="HAMAP" id="MF_01131">
    <property type="entry name" value="Rex"/>
    <property type="match status" value="1"/>
</dbReference>
<dbReference type="InterPro" id="IPR036388">
    <property type="entry name" value="WH-like_DNA-bd_sf"/>
</dbReference>
<dbReference type="InterPro" id="IPR036390">
    <property type="entry name" value="WH_DNA-bd_sf"/>
</dbReference>
<dbReference type="SUPFAM" id="SSF46785">
    <property type="entry name" value="Winged helix' DNA-binding domain"/>
    <property type="match status" value="1"/>
</dbReference>
<feature type="binding site" evidence="7">
    <location>
        <begin position="102"/>
        <end position="107"/>
    </location>
    <ligand>
        <name>NAD(+)</name>
        <dbReference type="ChEBI" id="CHEBI:57540"/>
    </ligand>
</feature>
<evidence type="ECO:0000259" key="8">
    <source>
        <dbReference type="SMART" id="SM00881"/>
    </source>
</evidence>
<comment type="subunit">
    <text evidence="7">Homodimer.</text>
</comment>
<evidence type="ECO:0000313" key="9">
    <source>
        <dbReference type="EMBL" id="MDR6227522.1"/>
    </source>
</evidence>
<proteinExistence type="inferred from homology"/>
<evidence type="ECO:0000256" key="2">
    <source>
        <dbReference type="ARBA" id="ARBA00022491"/>
    </source>
</evidence>
<comment type="similarity">
    <text evidence="7">Belongs to the transcriptional regulatory Rex family.</text>
</comment>
<evidence type="ECO:0000256" key="5">
    <source>
        <dbReference type="ARBA" id="ARBA00023125"/>
    </source>
</evidence>
<dbReference type="Pfam" id="PF02629">
    <property type="entry name" value="CoA_binding"/>
    <property type="match status" value="1"/>
</dbReference>
<dbReference type="EMBL" id="JAVDQG010000010">
    <property type="protein sequence ID" value="MDR6227522.1"/>
    <property type="molecule type" value="Genomic_DNA"/>
</dbReference>
<accession>A0ABU1IRV1</accession>
<feature type="domain" description="CoA-binding" evidence="8">
    <location>
        <begin position="91"/>
        <end position="192"/>
    </location>
</feature>